<evidence type="ECO:0000313" key="2">
    <source>
        <dbReference type="EMBL" id="MBR7793843.1"/>
    </source>
</evidence>
<sequence>MKIPTMEKSMPIELRKWFQLTIGILSLSMSGICWFVIRSYIPPSAGGAQMALSLLSMSSISGFFLILGKLMPLLIVKFFPAIEN</sequence>
<dbReference type="EMBL" id="JAGSPK010000005">
    <property type="protein sequence ID" value="MBR7793843.1"/>
    <property type="molecule type" value="Genomic_DNA"/>
</dbReference>
<dbReference type="RefSeq" id="WP_212679775.1">
    <property type="nucleotide sequence ID" value="NZ_JAGSPK010000005.1"/>
</dbReference>
<keyword evidence="3" id="KW-1185">Reference proteome</keyword>
<name>A0ABS5H5Q8_9BURK</name>
<feature type="transmembrane region" description="Helical" evidence="1">
    <location>
        <begin position="20"/>
        <end position="41"/>
    </location>
</feature>
<keyword evidence="1" id="KW-1133">Transmembrane helix</keyword>
<reference evidence="2 3" key="1">
    <citation type="submission" date="2021-04" db="EMBL/GenBank/DDBJ databases">
        <title>novel species isolated from subtropical streams in China.</title>
        <authorList>
            <person name="Lu H."/>
        </authorList>
    </citation>
    <scope>NUCLEOTIDE SEQUENCE [LARGE SCALE GENOMIC DNA]</scope>
    <source>
        <strain evidence="2 3">FT147W</strain>
    </source>
</reference>
<evidence type="ECO:0000313" key="3">
    <source>
        <dbReference type="Proteomes" id="UP000682982"/>
    </source>
</evidence>
<accession>A0ABS5H5Q8</accession>
<evidence type="ECO:0000256" key="1">
    <source>
        <dbReference type="SAM" id="Phobius"/>
    </source>
</evidence>
<keyword evidence="1" id="KW-0472">Membrane</keyword>
<comment type="caution">
    <text evidence="2">The sequence shown here is derived from an EMBL/GenBank/DDBJ whole genome shotgun (WGS) entry which is preliminary data.</text>
</comment>
<gene>
    <name evidence="2" type="ORF">KDM87_14700</name>
</gene>
<proteinExistence type="predicted"/>
<keyword evidence="1" id="KW-0812">Transmembrane</keyword>
<organism evidence="2 3">
    <name type="scientific">Undibacterium rivi</name>
    <dbReference type="NCBI Taxonomy" id="2828729"/>
    <lineage>
        <taxon>Bacteria</taxon>
        <taxon>Pseudomonadati</taxon>
        <taxon>Pseudomonadota</taxon>
        <taxon>Betaproteobacteria</taxon>
        <taxon>Burkholderiales</taxon>
        <taxon>Oxalobacteraceae</taxon>
        <taxon>Undibacterium</taxon>
    </lineage>
</organism>
<dbReference type="Proteomes" id="UP000682982">
    <property type="component" value="Unassembled WGS sequence"/>
</dbReference>
<protein>
    <submittedName>
        <fullName evidence="2">Uncharacterized protein</fullName>
    </submittedName>
</protein>